<accession>A0ABP7LSX4</accession>
<reference evidence="3" key="1">
    <citation type="journal article" date="2019" name="Int. J. Syst. Evol. Microbiol.">
        <title>The Global Catalogue of Microorganisms (GCM) 10K type strain sequencing project: providing services to taxonomists for standard genome sequencing and annotation.</title>
        <authorList>
            <consortium name="The Broad Institute Genomics Platform"/>
            <consortium name="The Broad Institute Genome Sequencing Center for Infectious Disease"/>
            <person name="Wu L."/>
            <person name="Ma J."/>
        </authorList>
    </citation>
    <scope>NUCLEOTIDE SEQUENCE [LARGE SCALE GENOMIC DNA]</scope>
    <source>
        <strain evidence="3">JCM 16956</strain>
    </source>
</reference>
<name>A0ABP7LSX4_9ACTN</name>
<dbReference type="Proteomes" id="UP001501000">
    <property type="component" value="Unassembled WGS sequence"/>
</dbReference>
<keyword evidence="3" id="KW-1185">Reference proteome</keyword>
<sequence>MVVLVMCVPVRRETVPWAGLGAGGDRVVVGRGGTYGDGTLVPAREGGSGSGGARPPGGRAGPGREARSTGW</sequence>
<evidence type="ECO:0000313" key="2">
    <source>
        <dbReference type="EMBL" id="GAA3907009.1"/>
    </source>
</evidence>
<evidence type="ECO:0000313" key="3">
    <source>
        <dbReference type="Proteomes" id="UP001501000"/>
    </source>
</evidence>
<dbReference type="EMBL" id="BAABAJ010000004">
    <property type="protein sequence ID" value="GAA3907009.1"/>
    <property type="molecule type" value="Genomic_DNA"/>
</dbReference>
<feature type="region of interest" description="Disordered" evidence="1">
    <location>
        <begin position="38"/>
        <end position="71"/>
    </location>
</feature>
<evidence type="ECO:0008006" key="4">
    <source>
        <dbReference type="Google" id="ProtNLM"/>
    </source>
</evidence>
<protein>
    <recommendedName>
        <fullName evidence="4">Secreted protein</fullName>
    </recommendedName>
</protein>
<feature type="compositionally biased region" description="Basic and acidic residues" evidence="1">
    <location>
        <begin position="62"/>
        <end position="71"/>
    </location>
</feature>
<organism evidence="2 3">
    <name type="scientific">Streptomyces gulbargensis</name>
    <dbReference type="NCBI Taxonomy" id="364901"/>
    <lineage>
        <taxon>Bacteria</taxon>
        <taxon>Bacillati</taxon>
        <taxon>Actinomycetota</taxon>
        <taxon>Actinomycetes</taxon>
        <taxon>Kitasatosporales</taxon>
        <taxon>Streptomycetaceae</taxon>
        <taxon>Streptomyces</taxon>
    </lineage>
</organism>
<gene>
    <name evidence="2" type="ORF">GCM10022244_16360</name>
</gene>
<proteinExistence type="predicted"/>
<comment type="caution">
    <text evidence="2">The sequence shown here is derived from an EMBL/GenBank/DDBJ whole genome shotgun (WGS) entry which is preliminary data.</text>
</comment>
<feature type="compositionally biased region" description="Gly residues" evidence="1">
    <location>
        <begin position="46"/>
        <end position="61"/>
    </location>
</feature>
<evidence type="ECO:0000256" key="1">
    <source>
        <dbReference type="SAM" id="MobiDB-lite"/>
    </source>
</evidence>